<feature type="domain" description="Transposable element P transposase-like RNase H C-terminal" evidence="2">
    <location>
        <begin position="197"/>
        <end position="230"/>
    </location>
</feature>
<feature type="domain" description="DNA transposase THAP9 C-terminal" evidence="3">
    <location>
        <begin position="283"/>
        <end position="443"/>
    </location>
</feature>
<evidence type="ECO:0000259" key="2">
    <source>
        <dbReference type="Pfam" id="PF21789"/>
    </source>
</evidence>
<evidence type="ECO:0000259" key="1">
    <source>
        <dbReference type="Pfam" id="PF21788"/>
    </source>
</evidence>
<feature type="non-terminal residue" evidence="4">
    <location>
        <position position="468"/>
    </location>
</feature>
<dbReference type="InterPro" id="IPR055035">
    <property type="entry name" value="THAP9_C"/>
</dbReference>
<dbReference type="AlphaFoldDB" id="A0A087U3I4"/>
<dbReference type="EMBL" id="KK117999">
    <property type="protein sequence ID" value="KFM71923.1"/>
    <property type="molecule type" value="Genomic_DNA"/>
</dbReference>
<accession>A0A087U3I4</accession>
<dbReference type="PANTHER" id="PTHR47577:SF2">
    <property type="entry name" value="THAP DOMAIN CONTAINING 9"/>
    <property type="match status" value="1"/>
</dbReference>
<dbReference type="Pfam" id="PF21788">
    <property type="entry name" value="TNP-like_GBD"/>
    <property type="match status" value="1"/>
</dbReference>
<proteinExistence type="predicted"/>
<name>A0A087U3I4_STEMI</name>
<dbReference type="OMA" id="NERIYLM"/>
<organism evidence="4 5">
    <name type="scientific">Stegodyphus mimosarum</name>
    <name type="common">African social velvet spider</name>
    <dbReference type="NCBI Taxonomy" id="407821"/>
    <lineage>
        <taxon>Eukaryota</taxon>
        <taxon>Metazoa</taxon>
        <taxon>Ecdysozoa</taxon>
        <taxon>Arthropoda</taxon>
        <taxon>Chelicerata</taxon>
        <taxon>Arachnida</taxon>
        <taxon>Araneae</taxon>
        <taxon>Araneomorphae</taxon>
        <taxon>Entelegynae</taxon>
        <taxon>Eresoidea</taxon>
        <taxon>Eresidae</taxon>
        <taxon>Stegodyphus</taxon>
    </lineage>
</organism>
<dbReference type="STRING" id="407821.A0A087U3I4"/>
<dbReference type="InterPro" id="IPR048367">
    <property type="entry name" value="TNP-like_RNaseH_C"/>
</dbReference>
<dbReference type="Pfam" id="PF22824">
    <property type="entry name" value="THAP9_C"/>
    <property type="match status" value="1"/>
</dbReference>
<gene>
    <name evidence="4" type="ORF">X975_01510</name>
</gene>
<evidence type="ECO:0000259" key="3">
    <source>
        <dbReference type="Pfam" id="PF22824"/>
    </source>
</evidence>
<evidence type="ECO:0000313" key="4">
    <source>
        <dbReference type="EMBL" id="KFM71923.1"/>
    </source>
</evidence>
<dbReference type="Pfam" id="PF21789">
    <property type="entry name" value="TNP-like_RNaseH_C"/>
    <property type="match status" value="1"/>
</dbReference>
<dbReference type="InterPro" id="IPR048366">
    <property type="entry name" value="TNP-like_GBD"/>
</dbReference>
<dbReference type="PANTHER" id="PTHR47577">
    <property type="entry name" value="THAP DOMAIN-CONTAINING PROTEIN 6"/>
    <property type="match status" value="1"/>
</dbReference>
<protein>
    <submittedName>
        <fullName evidence="4">THAP domain-containing protein 9</fullName>
    </submittedName>
</protein>
<feature type="domain" description="Transposable element P transposase-like GTP-binding insertion" evidence="1">
    <location>
        <begin position="4"/>
        <end position="125"/>
    </location>
</feature>
<evidence type="ECO:0000313" key="5">
    <source>
        <dbReference type="Proteomes" id="UP000054359"/>
    </source>
</evidence>
<reference evidence="4 5" key="1">
    <citation type="submission" date="2013-11" db="EMBL/GenBank/DDBJ databases">
        <title>Genome sequencing of Stegodyphus mimosarum.</title>
        <authorList>
            <person name="Bechsgaard J."/>
        </authorList>
    </citation>
    <scope>NUCLEOTIDE SEQUENCE [LARGE SCALE GENOMIC DNA]</scope>
</reference>
<sequence length="468" mass="53176">MDPCHMLKLVRNCLASKGSIVDCDSGFILWEHITNLEKFQKEQGLHAATKLRARHIEWYREKMKVKLAAQVLSNSVADALLYLENDLKHPTFIGCAPTIKFLKIFNNLFDILNSKNLLSKDFKSPIKPQNKDTILNFLNTAQEYIKNLRTSKNGDYILHSNRKTGFLEFLVCINSIKSLYIELCEISPNPLNFFLTYKLSQDHLELFFSAIRTKGGHNNNPTAKQFKAAYVRLLMHHHIMTSGSANCIVLDDTNILNVSSSTNIYLKSINFNSTDTFKGDFDFSENCVTEDHSFALTSCKQFSDFVSDVVVYIAGSVVKKLKNALKCHTCIYSLSEVVLTVDYTQNKLVVRKNRGGLTVPSASVVKICRAAEKSFRTTQVSGKLKQKNIMASLISDSVKCVIENSPNIFLGMHEHILNHDPLDNHRSSLIKAILFEYLKIRLYHAGKVETEKLQNKKLMHENDLVKQE</sequence>
<dbReference type="Proteomes" id="UP000054359">
    <property type="component" value="Unassembled WGS sequence"/>
</dbReference>
<keyword evidence="5" id="KW-1185">Reference proteome</keyword>
<dbReference type="OrthoDB" id="6489732at2759"/>